<comment type="caution">
    <text evidence="3">The sequence shown here is derived from an EMBL/GenBank/DDBJ whole genome shotgun (WGS) entry which is preliminary data.</text>
</comment>
<dbReference type="EMBL" id="PNHG01000008">
    <property type="protein sequence ID" value="PMC64238.1"/>
    <property type="molecule type" value="Genomic_DNA"/>
</dbReference>
<proteinExistence type="predicted"/>
<dbReference type="RefSeq" id="WP_102724030.1">
    <property type="nucleotide sequence ID" value="NZ_PNHG01000008.1"/>
</dbReference>
<protein>
    <recommendedName>
        <fullName evidence="5">Lipoprotein</fullName>
    </recommendedName>
</protein>
<feature type="domain" description="DUF7373" evidence="2">
    <location>
        <begin position="309"/>
        <end position="403"/>
    </location>
</feature>
<dbReference type="Pfam" id="PF24092">
    <property type="entry name" value="DUF7373_C"/>
    <property type="match status" value="1"/>
</dbReference>
<evidence type="ECO:0000259" key="1">
    <source>
        <dbReference type="Pfam" id="PF24088"/>
    </source>
</evidence>
<evidence type="ECO:0000313" key="4">
    <source>
        <dbReference type="Proteomes" id="UP000235836"/>
    </source>
</evidence>
<name>A0A2N6T4K4_9CORY</name>
<dbReference type="PROSITE" id="PS51257">
    <property type="entry name" value="PROKAR_LIPOPROTEIN"/>
    <property type="match status" value="1"/>
</dbReference>
<sequence>MSSKFLTVTATTVTSALLLTGCNLPEQGGDAAPAQPTEESLTMAPAYDTGSYKPEPHPGWPKETWESLGPITETTLIGANTLLPYEVDHRFTLGMTAQRQTTFELFTKTMPTNVPDRIASLEPTYLTGYTQKASDPLSNSRAENTLLRFVSPEAAEEAAKVLHEAFLAAGGTDFINDSSYPLENVTLPGNERILASKDERRQILRAFVPKDEYVLYVYTNNLEVDADGNETQRGPEAMDWMSEYVKTTADMQFPLIDLIPSHKTPEGYGKSDEWQDVDPDDILRYTVLKPEDKNLVGVVPMSMNNRLFAAQFSNVPEILKMFDSAKIEAAAASETTLVRASNSANADLIEASFKAIDSNSTDSEALQLYDEPQNVPGTTCYASPRDGQTYYFCYLRYKNYFAYAGITESHPLEDEVNTSPDADAEELDPKKTLSQIIAAQYYILEQAPTK</sequence>
<gene>
    <name evidence="3" type="ORF">CJ203_06675</name>
</gene>
<evidence type="ECO:0000259" key="2">
    <source>
        <dbReference type="Pfam" id="PF24092"/>
    </source>
</evidence>
<evidence type="ECO:0008006" key="5">
    <source>
        <dbReference type="Google" id="ProtNLM"/>
    </source>
</evidence>
<organism evidence="3 4">
    <name type="scientific">Corynebacterium tuscaniense</name>
    <dbReference type="NCBI Taxonomy" id="302449"/>
    <lineage>
        <taxon>Bacteria</taxon>
        <taxon>Bacillati</taxon>
        <taxon>Actinomycetota</taxon>
        <taxon>Actinomycetes</taxon>
        <taxon>Mycobacteriales</taxon>
        <taxon>Corynebacteriaceae</taxon>
        <taxon>Corynebacterium</taxon>
    </lineage>
</organism>
<feature type="domain" description="DUF7373" evidence="1">
    <location>
        <begin position="69"/>
        <end position="260"/>
    </location>
</feature>
<evidence type="ECO:0000313" key="3">
    <source>
        <dbReference type="EMBL" id="PMC64238.1"/>
    </source>
</evidence>
<dbReference type="AlphaFoldDB" id="A0A2N6T4K4"/>
<dbReference type="InterPro" id="IPR055797">
    <property type="entry name" value="DUF7373"/>
</dbReference>
<dbReference type="Proteomes" id="UP000235836">
    <property type="component" value="Unassembled WGS sequence"/>
</dbReference>
<keyword evidence="4" id="KW-1185">Reference proteome</keyword>
<dbReference type="InterPro" id="IPR056463">
    <property type="entry name" value="DUF7373_C"/>
</dbReference>
<dbReference type="Pfam" id="PF24088">
    <property type="entry name" value="DUF7373"/>
    <property type="match status" value="1"/>
</dbReference>
<reference evidence="3 4" key="1">
    <citation type="submission" date="2017-09" db="EMBL/GenBank/DDBJ databases">
        <title>Bacterial strain isolated from the female urinary microbiota.</title>
        <authorList>
            <person name="Thomas-White K."/>
            <person name="Kumar N."/>
            <person name="Forster S."/>
            <person name="Putonti C."/>
            <person name="Lawley T."/>
            <person name="Wolfe A.J."/>
        </authorList>
    </citation>
    <scope>NUCLEOTIDE SEQUENCE [LARGE SCALE GENOMIC DNA]</scope>
    <source>
        <strain evidence="3 4">UMB0792</strain>
    </source>
</reference>
<accession>A0A2N6T4K4</accession>